<evidence type="ECO:0000313" key="11">
    <source>
        <dbReference type="Proteomes" id="UP000663903"/>
    </source>
</evidence>
<comment type="catalytic activity">
    <reaction evidence="4">
        <text>L-proline + NAD(+) = (S)-1-pyrroline-5-carboxylate + NADH + 2 H(+)</text>
        <dbReference type="Rhea" id="RHEA:14105"/>
        <dbReference type="ChEBI" id="CHEBI:15378"/>
        <dbReference type="ChEBI" id="CHEBI:17388"/>
        <dbReference type="ChEBI" id="CHEBI:57540"/>
        <dbReference type="ChEBI" id="CHEBI:57945"/>
        <dbReference type="ChEBI" id="CHEBI:60039"/>
        <dbReference type="EC" id="1.5.1.2"/>
    </reaction>
</comment>
<dbReference type="InterPro" id="IPR029036">
    <property type="entry name" value="P5CR_dimer"/>
</dbReference>
<name>A0A975H427_9BURK</name>
<dbReference type="Proteomes" id="UP000663903">
    <property type="component" value="Chromosome"/>
</dbReference>
<dbReference type="InterPro" id="IPR028939">
    <property type="entry name" value="P5C_Rdtase_cat_N"/>
</dbReference>
<dbReference type="InterPro" id="IPR053790">
    <property type="entry name" value="P5CR-like_CS"/>
</dbReference>
<dbReference type="EC" id="1.5.1.2" evidence="4 5"/>
<keyword evidence="2 4" id="KW-0521">NADP</keyword>
<dbReference type="FunFam" id="1.10.3730.10:FF:000001">
    <property type="entry name" value="Pyrroline-5-carboxylate reductase"/>
    <property type="match status" value="1"/>
</dbReference>
<evidence type="ECO:0000256" key="5">
    <source>
        <dbReference type="NCBIfam" id="TIGR00112"/>
    </source>
</evidence>
<dbReference type="NCBIfam" id="TIGR00112">
    <property type="entry name" value="proC"/>
    <property type="match status" value="1"/>
</dbReference>
<dbReference type="Pfam" id="PF14748">
    <property type="entry name" value="P5CR_dimer"/>
    <property type="match status" value="1"/>
</dbReference>
<evidence type="ECO:0000256" key="7">
    <source>
        <dbReference type="RuleBase" id="RU003903"/>
    </source>
</evidence>
<protein>
    <recommendedName>
        <fullName evidence="4 5">Pyrroline-5-carboxylate reductase</fullName>
        <shortName evidence="4">P5C reductase</shortName>
        <shortName evidence="4">P5CR</shortName>
        <ecNumber evidence="4 5">1.5.1.2</ecNumber>
    </recommendedName>
    <alternativeName>
        <fullName evidence="4">PCA reductase</fullName>
    </alternativeName>
</protein>
<dbReference type="GO" id="GO:0005737">
    <property type="term" value="C:cytoplasm"/>
    <property type="evidence" value="ECO:0007669"/>
    <property type="project" value="UniProtKB-SubCell"/>
</dbReference>
<dbReference type="EMBL" id="CP071796">
    <property type="protein sequence ID" value="QTD45886.1"/>
    <property type="molecule type" value="Genomic_DNA"/>
</dbReference>
<keyword evidence="3 4" id="KW-0560">Oxidoreductase</keyword>
<evidence type="ECO:0000256" key="6">
    <source>
        <dbReference type="PIRSR" id="PIRSR000193-1"/>
    </source>
</evidence>
<keyword evidence="4" id="KW-0963">Cytoplasm</keyword>
<keyword evidence="4 7" id="KW-0028">Amino-acid biosynthesis</keyword>
<dbReference type="InterPro" id="IPR000304">
    <property type="entry name" value="Pyrroline-COOH_reductase"/>
</dbReference>
<dbReference type="KEGG" id="otd:J1M35_02920"/>
<dbReference type="AlphaFoldDB" id="A0A975H427"/>
<evidence type="ECO:0000313" key="10">
    <source>
        <dbReference type="EMBL" id="QTD45886.1"/>
    </source>
</evidence>
<feature type="binding site" evidence="6">
    <location>
        <begin position="76"/>
        <end position="79"/>
    </location>
    <ligand>
        <name>NADP(+)</name>
        <dbReference type="ChEBI" id="CHEBI:58349"/>
    </ligand>
</feature>
<dbReference type="GO" id="GO:0055129">
    <property type="term" value="P:L-proline biosynthetic process"/>
    <property type="evidence" value="ECO:0007669"/>
    <property type="project" value="UniProtKB-UniRule"/>
</dbReference>
<dbReference type="Pfam" id="PF03807">
    <property type="entry name" value="F420_oxidored"/>
    <property type="match status" value="1"/>
</dbReference>
<dbReference type="PANTHER" id="PTHR11645">
    <property type="entry name" value="PYRROLINE-5-CARBOXYLATE REDUCTASE"/>
    <property type="match status" value="1"/>
</dbReference>
<evidence type="ECO:0000256" key="3">
    <source>
        <dbReference type="ARBA" id="ARBA00023002"/>
    </source>
</evidence>
<dbReference type="RefSeq" id="WP_208009684.1">
    <property type="nucleotide sequence ID" value="NZ_CP071796.1"/>
</dbReference>
<evidence type="ECO:0000256" key="2">
    <source>
        <dbReference type="ARBA" id="ARBA00022857"/>
    </source>
</evidence>
<evidence type="ECO:0000259" key="8">
    <source>
        <dbReference type="Pfam" id="PF03807"/>
    </source>
</evidence>
<sequence length="276" mass="28657">MTTPALPLHTRIAFIGGGNMASAIMGGLIRQGLPVSQIEVVEPFEATRSLLKSQHGALAHPAPGPFLTGIDLLVWAVKPQSFREAAAPVAPHLGNALQLSVMAGIRAADIQAASGSGRIVRCMPNTPALVGRGMTGMFATPGQAAGRPLAEAVIRTTGDVLWVEREEQLDAVTALSGSGPAYVFYFLEAMQQAGAELGLSPEQARRLAVGTFAGGAQLAADSPEPLATLRERVTSKGGTTHAALTAMEQAGIQQSFVKAMHAACTRAQELGDEFGR</sequence>
<dbReference type="SUPFAM" id="SSF48179">
    <property type="entry name" value="6-phosphogluconate dehydrogenase C-terminal domain-like"/>
    <property type="match status" value="1"/>
</dbReference>
<comment type="function">
    <text evidence="4">Catalyzes the reduction of 1-pyrroline-5-carboxylate (PCA) to L-proline.</text>
</comment>
<comment type="pathway">
    <text evidence="4 7">Amino-acid biosynthesis; L-proline biosynthesis; L-proline from L-glutamate 5-semialdehyde: step 1/1.</text>
</comment>
<evidence type="ECO:0000256" key="4">
    <source>
        <dbReference type="HAMAP-Rule" id="MF_01925"/>
    </source>
</evidence>
<dbReference type="PANTHER" id="PTHR11645:SF0">
    <property type="entry name" value="PYRROLINE-5-CARBOXYLATE REDUCTASE 3"/>
    <property type="match status" value="1"/>
</dbReference>
<comment type="catalytic activity">
    <reaction evidence="4 7">
        <text>L-proline + NADP(+) = (S)-1-pyrroline-5-carboxylate + NADPH + 2 H(+)</text>
        <dbReference type="Rhea" id="RHEA:14109"/>
        <dbReference type="ChEBI" id="CHEBI:15378"/>
        <dbReference type="ChEBI" id="CHEBI:17388"/>
        <dbReference type="ChEBI" id="CHEBI:57783"/>
        <dbReference type="ChEBI" id="CHEBI:58349"/>
        <dbReference type="ChEBI" id="CHEBI:60039"/>
        <dbReference type="EC" id="1.5.1.2"/>
    </reaction>
</comment>
<organism evidence="10 11">
    <name type="scientific">Ottowia testudinis</name>
    <dbReference type="NCBI Taxonomy" id="2816950"/>
    <lineage>
        <taxon>Bacteria</taxon>
        <taxon>Pseudomonadati</taxon>
        <taxon>Pseudomonadota</taxon>
        <taxon>Betaproteobacteria</taxon>
        <taxon>Burkholderiales</taxon>
        <taxon>Comamonadaceae</taxon>
        <taxon>Ottowia</taxon>
    </lineage>
</organism>
<gene>
    <name evidence="4" type="primary">proC</name>
    <name evidence="10" type="ORF">J1M35_02920</name>
</gene>
<comment type="subcellular location">
    <subcellularLocation>
        <location evidence="4">Cytoplasm</location>
    </subcellularLocation>
</comment>
<dbReference type="HAMAP" id="MF_01925">
    <property type="entry name" value="P5C_reductase"/>
    <property type="match status" value="1"/>
</dbReference>
<dbReference type="PIRSF" id="PIRSF000193">
    <property type="entry name" value="Pyrrol-5-carb_rd"/>
    <property type="match status" value="1"/>
</dbReference>
<keyword evidence="4 7" id="KW-0641">Proline biosynthesis</keyword>
<dbReference type="InterPro" id="IPR036291">
    <property type="entry name" value="NAD(P)-bd_dom_sf"/>
</dbReference>
<reference evidence="10" key="1">
    <citation type="submission" date="2021-03" db="EMBL/GenBank/DDBJ databases">
        <title>Ottowia sp. 27C isolated from the cloaca of a Giant Asian pond turtle (Heosemys grandis).</title>
        <authorList>
            <person name="Spergser J."/>
            <person name="Busse H.-J."/>
        </authorList>
    </citation>
    <scope>NUCLEOTIDE SEQUENCE</scope>
    <source>
        <strain evidence="10">27C</strain>
    </source>
</reference>
<dbReference type="PROSITE" id="PS00521">
    <property type="entry name" value="P5CR"/>
    <property type="match status" value="1"/>
</dbReference>
<proteinExistence type="inferred from homology"/>
<dbReference type="Gene3D" id="3.40.50.720">
    <property type="entry name" value="NAD(P)-binding Rossmann-like Domain"/>
    <property type="match status" value="1"/>
</dbReference>
<dbReference type="InterPro" id="IPR008927">
    <property type="entry name" value="6-PGluconate_DH-like_C_sf"/>
</dbReference>
<dbReference type="GO" id="GO:0004735">
    <property type="term" value="F:pyrroline-5-carboxylate reductase activity"/>
    <property type="evidence" value="ECO:0007669"/>
    <property type="project" value="UniProtKB-UniRule"/>
</dbReference>
<feature type="binding site" evidence="6">
    <location>
        <begin position="15"/>
        <end position="20"/>
    </location>
    <ligand>
        <name>NADP(+)</name>
        <dbReference type="ChEBI" id="CHEBI:58349"/>
    </ligand>
</feature>
<keyword evidence="11" id="KW-1185">Reference proteome</keyword>
<dbReference type="SUPFAM" id="SSF51735">
    <property type="entry name" value="NAD(P)-binding Rossmann-fold domains"/>
    <property type="match status" value="1"/>
</dbReference>
<accession>A0A975H427</accession>
<comment type="similarity">
    <text evidence="1 4 7">Belongs to the pyrroline-5-carboxylate reductase family.</text>
</comment>
<evidence type="ECO:0000259" key="9">
    <source>
        <dbReference type="Pfam" id="PF14748"/>
    </source>
</evidence>
<feature type="domain" description="Pyrroline-5-carboxylate reductase dimerisation" evidence="9">
    <location>
        <begin position="166"/>
        <end position="270"/>
    </location>
</feature>
<evidence type="ECO:0000256" key="1">
    <source>
        <dbReference type="ARBA" id="ARBA00005525"/>
    </source>
</evidence>
<dbReference type="Gene3D" id="1.10.3730.10">
    <property type="entry name" value="ProC C-terminal domain-like"/>
    <property type="match status" value="1"/>
</dbReference>
<feature type="domain" description="Pyrroline-5-carboxylate reductase catalytic N-terminal" evidence="8">
    <location>
        <begin position="11"/>
        <end position="104"/>
    </location>
</feature>